<dbReference type="Proteomes" id="UP000325333">
    <property type="component" value="Unassembled WGS sequence"/>
</dbReference>
<dbReference type="AlphaFoldDB" id="A0A5B0KPG7"/>
<comment type="caution">
    <text evidence="1">The sequence shown here is derived from an EMBL/GenBank/DDBJ whole genome shotgun (WGS) entry which is preliminary data.</text>
</comment>
<protein>
    <submittedName>
        <fullName evidence="1">Uncharacterized protein</fullName>
    </submittedName>
</protein>
<dbReference type="RefSeq" id="WP_149650909.1">
    <property type="nucleotide sequence ID" value="NZ_VEWN01000013.1"/>
</dbReference>
<sequence>MVTNNGLGQASGTELQALRQALGIESQLGIAALLHFLGGVPVALSTISRQERLAAASSTELVAFLRLLFLVRPQPPAEGSQSTEPPPPNLNRFLDYRLGASRSNADAWTIEQASADWRELLLTHLRGGHPLPVELLDGQDDRDFILRLVLAAPGVAAQHLLRLGYGPETASRPETEPCSTER</sequence>
<proteinExistence type="predicted"/>
<dbReference type="EMBL" id="VEWN01000013">
    <property type="protein sequence ID" value="KAA1053786.1"/>
    <property type="molecule type" value="Genomic_DNA"/>
</dbReference>
<reference evidence="1 2" key="1">
    <citation type="submission" date="2019-07" db="EMBL/GenBank/DDBJ databases">
        <title>Genome sequencing of the stress-tolerant strain Azospirillum brasilense Az19.</title>
        <authorList>
            <person name="Maroniche G.A."/>
            <person name="Garcia J.E."/>
            <person name="Pagnussat L."/>
            <person name="Amenta M."/>
            <person name="Creus C.M."/>
        </authorList>
    </citation>
    <scope>NUCLEOTIDE SEQUENCE [LARGE SCALE GENOMIC DNA]</scope>
    <source>
        <strain evidence="1 2">Az19</strain>
    </source>
</reference>
<gene>
    <name evidence="1" type="ORF">FH063_002368</name>
</gene>
<organism evidence="1 2">
    <name type="scientific">Azospirillum argentinense</name>
    <dbReference type="NCBI Taxonomy" id="2970906"/>
    <lineage>
        <taxon>Bacteria</taxon>
        <taxon>Pseudomonadati</taxon>
        <taxon>Pseudomonadota</taxon>
        <taxon>Alphaproteobacteria</taxon>
        <taxon>Rhodospirillales</taxon>
        <taxon>Azospirillaceae</taxon>
        <taxon>Azospirillum</taxon>
    </lineage>
</organism>
<name>A0A5B0KPG7_9PROT</name>
<evidence type="ECO:0000313" key="1">
    <source>
        <dbReference type="EMBL" id="KAA1053786.1"/>
    </source>
</evidence>
<accession>A0A5B0KPG7</accession>
<evidence type="ECO:0000313" key="2">
    <source>
        <dbReference type="Proteomes" id="UP000325333"/>
    </source>
</evidence>